<keyword evidence="3" id="KW-0540">Nuclease</keyword>
<dbReference type="Proteomes" id="UP001221328">
    <property type="component" value="Unassembled WGS sequence"/>
</dbReference>
<protein>
    <submittedName>
        <fullName evidence="3">Endonuclease/exonuclease/phosphatase family protein</fullName>
    </submittedName>
</protein>
<comment type="caution">
    <text evidence="3">The sequence shown here is derived from an EMBL/GenBank/DDBJ whole genome shotgun (WGS) entry which is preliminary data.</text>
</comment>
<accession>A0ABT5FRD8</accession>
<organism evidence="3 4">
    <name type="scientific">Streptomyces gilvifuscus</name>
    <dbReference type="NCBI Taxonomy" id="1550617"/>
    <lineage>
        <taxon>Bacteria</taxon>
        <taxon>Bacillati</taxon>
        <taxon>Actinomycetota</taxon>
        <taxon>Actinomycetes</taxon>
        <taxon>Kitasatosporales</taxon>
        <taxon>Streptomycetaceae</taxon>
        <taxon>Streptomyces</taxon>
    </lineage>
</organism>
<sequence>MPDQRRVTRRLGLRALFAAALTAPLSGAAAISTSSASSLPMRARVRSAPIRGRRGPRLQVMTFNLRFASTKEPNSWSDRRPVMRELLRRARPHVVGTQEGLYEQLRDIESDLGAHYDWIGTGREGGSRDESTAIYYDNRRLAPVEHYTYWLSDTPETIASNTWGAAFPRVVTWIRFRDLADGGREFYVCNTHFDHASQYARERSADLLTQRIAALRYPLPVVVTGDFNVAAHKNTVYDRMLSTGLVDAWDAAAERGAPYATFHGYQGLKPDGDRIDWILTTAGVTVHRAMIDTFSAHGQYPSDHLPVRAWLSLA</sequence>
<gene>
    <name evidence="3" type="ORF">PO587_11560</name>
</gene>
<dbReference type="GO" id="GO:0004519">
    <property type="term" value="F:endonuclease activity"/>
    <property type="evidence" value="ECO:0007669"/>
    <property type="project" value="UniProtKB-KW"/>
</dbReference>
<name>A0ABT5FRD8_9ACTN</name>
<dbReference type="InterPro" id="IPR005135">
    <property type="entry name" value="Endo/exonuclease/phosphatase"/>
</dbReference>
<dbReference type="InterPro" id="IPR050410">
    <property type="entry name" value="CCR4/nocturin_mRNA_transcr"/>
</dbReference>
<evidence type="ECO:0000313" key="4">
    <source>
        <dbReference type="Proteomes" id="UP001221328"/>
    </source>
</evidence>
<evidence type="ECO:0000259" key="2">
    <source>
        <dbReference type="Pfam" id="PF03372"/>
    </source>
</evidence>
<dbReference type="EMBL" id="JAQOSK010000003">
    <property type="protein sequence ID" value="MDC2955102.1"/>
    <property type="molecule type" value="Genomic_DNA"/>
</dbReference>
<evidence type="ECO:0000313" key="3">
    <source>
        <dbReference type="EMBL" id="MDC2955102.1"/>
    </source>
</evidence>
<keyword evidence="3" id="KW-0255">Endonuclease</keyword>
<dbReference type="SUPFAM" id="SSF56219">
    <property type="entry name" value="DNase I-like"/>
    <property type="match status" value="1"/>
</dbReference>
<feature type="domain" description="Endonuclease/exonuclease/phosphatase" evidence="2">
    <location>
        <begin position="61"/>
        <end position="304"/>
    </location>
</feature>
<keyword evidence="1" id="KW-0732">Signal</keyword>
<dbReference type="InterPro" id="IPR006311">
    <property type="entry name" value="TAT_signal"/>
</dbReference>
<feature type="signal peptide" evidence="1">
    <location>
        <begin position="1"/>
        <end position="28"/>
    </location>
</feature>
<proteinExistence type="predicted"/>
<keyword evidence="3" id="KW-0378">Hydrolase</keyword>
<dbReference type="InterPro" id="IPR036691">
    <property type="entry name" value="Endo/exonu/phosph_ase_sf"/>
</dbReference>
<evidence type="ECO:0000256" key="1">
    <source>
        <dbReference type="SAM" id="SignalP"/>
    </source>
</evidence>
<dbReference type="PANTHER" id="PTHR12121:SF36">
    <property type="entry name" value="ENDONUCLEASE_EXONUCLEASE_PHOSPHATASE DOMAIN-CONTAINING PROTEIN"/>
    <property type="match status" value="1"/>
</dbReference>
<dbReference type="Pfam" id="PF03372">
    <property type="entry name" value="Exo_endo_phos"/>
    <property type="match status" value="1"/>
</dbReference>
<dbReference type="CDD" id="cd09083">
    <property type="entry name" value="EEP-1"/>
    <property type="match status" value="1"/>
</dbReference>
<dbReference type="PROSITE" id="PS51318">
    <property type="entry name" value="TAT"/>
    <property type="match status" value="1"/>
</dbReference>
<dbReference type="RefSeq" id="WP_272175115.1">
    <property type="nucleotide sequence ID" value="NZ_JAQOSK010000003.1"/>
</dbReference>
<reference evidence="3 4" key="1">
    <citation type="journal article" date="2015" name="Int. J. Syst. Evol. Microbiol.">
        <title>Streptomyces gilvifuscus sp. nov., an actinomycete that produces antibacterial compounds isolated from soil.</title>
        <authorList>
            <person name="Nguyen T.M."/>
            <person name="Kim J."/>
        </authorList>
    </citation>
    <scope>NUCLEOTIDE SEQUENCE [LARGE SCALE GENOMIC DNA]</scope>
    <source>
        <strain evidence="3 4">T113</strain>
    </source>
</reference>
<dbReference type="Gene3D" id="3.60.10.10">
    <property type="entry name" value="Endonuclease/exonuclease/phosphatase"/>
    <property type="match status" value="1"/>
</dbReference>
<keyword evidence="4" id="KW-1185">Reference proteome</keyword>
<feature type="chain" id="PRO_5046271751" evidence="1">
    <location>
        <begin position="29"/>
        <end position="314"/>
    </location>
</feature>
<dbReference type="PANTHER" id="PTHR12121">
    <property type="entry name" value="CARBON CATABOLITE REPRESSOR PROTEIN 4"/>
    <property type="match status" value="1"/>
</dbReference>